<sequence length="153" mass="16645">QAGLSPPRRPAWPIRAPFSNDITSLHLDSSFRALQTWKEAVGSLERVHLHLMQFIPRKRTNHLDQTHAPPPNRQLLSSPALLVPLGQTLRSAKGQTCSWATGACGEEDRPARQDVDCSPTWGQAPPPLPFPSSGQADGGPFPGNLSPEVRGHL</sequence>
<accession>A0A8T2MVD0</accession>
<protein>
    <submittedName>
        <fullName evidence="2">Uncharacterized protein</fullName>
    </submittedName>
</protein>
<keyword evidence="3" id="KW-1185">Reference proteome</keyword>
<feature type="non-terminal residue" evidence="2">
    <location>
        <position position="1"/>
    </location>
</feature>
<feature type="compositionally biased region" description="Basic and acidic residues" evidence="1">
    <location>
        <begin position="106"/>
        <end position="115"/>
    </location>
</feature>
<dbReference type="AlphaFoldDB" id="A0A8T2MVD0"/>
<reference evidence="2" key="1">
    <citation type="thesis" date="2021" institute="BYU ScholarsArchive" country="Provo, UT, USA">
        <title>Applications of and Algorithms for Genome Assembly and Genomic Analyses with an Emphasis on Marine Teleosts.</title>
        <authorList>
            <person name="Pickett B.D."/>
        </authorList>
    </citation>
    <scope>NUCLEOTIDE SEQUENCE</scope>
    <source>
        <strain evidence="2">HI-2016</strain>
    </source>
</reference>
<evidence type="ECO:0000256" key="1">
    <source>
        <dbReference type="SAM" id="MobiDB-lite"/>
    </source>
</evidence>
<comment type="caution">
    <text evidence="2">The sequence shown here is derived from an EMBL/GenBank/DDBJ whole genome shotgun (WGS) entry which is preliminary data.</text>
</comment>
<organism evidence="2 3">
    <name type="scientific">Albula glossodonta</name>
    <name type="common">roundjaw bonefish</name>
    <dbReference type="NCBI Taxonomy" id="121402"/>
    <lineage>
        <taxon>Eukaryota</taxon>
        <taxon>Metazoa</taxon>
        <taxon>Chordata</taxon>
        <taxon>Craniata</taxon>
        <taxon>Vertebrata</taxon>
        <taxon>Euteleostomi</taxon>
        <taxon>Actinopterygii</taxon>
        <taxon>Neopterygii</taxon>
        <taxon>Teleostei</taxon>
        <taxon>Albuliformes</taxon>
        <taxon>Albulidae</taxon>
        <taxon>Albula</taxon>
    </lineage>
</organism>
<feature type="region of interest" description="Disordered" evidence="1">
    <location>
        <begin position="102"/>
        <end position="153"/>
    </location>
</feature>
<name>A0A8T2MVD0_9TELE</name>
<gene>
    <name evidence="2" type="ORF">JZ751_028512</name>
</gene>
<evidence type="ECO:0000313" key="3">
    <source>
        <dbReference type="Proteomes" id="UP000824540"/>
    </source>
</evidence>
<proteinExistence type="predicted"/>
<dbReference type="EMBL" id="JAFBMS010000836">
    <property type="protein sequence ID" value="KAG9329941.1"/>
    <property type="molecule type" value="Genomic_DNA"/>
</dbReference>
<dbReference type="Proteomes" id="UP000824540">
    <property type="component" value="Unassembled WGS sequence"/>
</dbReference>
<evidence type="ECO:0000313" key="2">
    <source>
        <dbReference type="EMBL" id="KAG9329941.1"/>
    </source>
</evidence>